<dbReference type="KEGG" id="ani:ANIA_04746"/>
<reference evidence="6" key="2">
    <citation type="journal article" date="2009" name="Fungal Genet. Biol.">
        <title>The 2008 update of the Aspergillus nidulans genome annotation: a community effort.</title>
        <authorList>
            <person name="Wortman J.R."/>
            <person name="Gilsenan J.M."/>
            <person name="Joardar V."/>
            <person name="Deegan J."/>
            <person name="Clutterbuck J."/>
            <person name="Andersen M.R."/>
            <person name="Archer D."/>
            <person name="Bencina M."/>
            <person name="Braus G."/>
            <person name="Coutinho P."/>
            <person name="von Dohren H."/>
            <person name="Doonan J."/>
            <person name="Driessen A.J."/>
            <person name="Durek P."/>
            <person name="Espeso E."/>
            <person name="Fekete E."/>
            <person name="Flipphi M."/>
            <person name="Estrada C.G."/>
            <person name="Geysens S."/>
            <person name="Goldman G."/>
            <person name="de Groot P.W."/>
            <person name="Hansen K."/>
            <person name="Harris S.D."/>
            <person name="Heinekamp T."/>
            <person name="Helmstaedt K."/>
            <person name="Henrissat B."/>
            <person name="Hofmann G."/>
            <person name="Homan T."/>
            <person name="Horio T."/>
            <person name="Horiuchi H."/>
            <person name="James S."/>
            <person name="Jones M."/>
            <person name="Karaffa L."/>
            <person name="Karanyi Z."/>
            <person name="Kato M."/>
            <person name="Keller N."/>
            <person name="Kelly D.E."/>
            <person name="Kiel J.A."/>
            <person name="Kim J.M."/>
            <person name="van der Klei I.J."/>
            <person name="Klis F.M."/>
            <person name="Kovalchuk A."/>
            <person name="Krasevec N."/>
            <person name="Kubicek C.P."/>
            <person name="Liu B."/>
            <person name="Maccabe A."/>
            <person name="Meyer V."/>
            <person name="Mirabito P."/>
            <person name="Miskei M."/>
            <person name="Mos M."/>
            <person name="Mullins J."/>
            <person name="Nelson D.R."/>
            <person name="Nielsen J."/>
            <person name="Oakley B.R."/>
            <person name="Osmani S.A."/>
            <person name="Pakula T."/>
            <person name="Paszewski A."/>
            <person name="Paulsen I."/>
            <person name="Pilsyk S."/>
            <person name="Pocsi I."/>
            <person name="Punt P.J."/>
            <person name="Ram A.F."/>
            <person name="Ren Q."/>
            <person name="Robellet X."/>
            <person name="Robson G."/>
            <person name="Seiboth B."/>
            <person name="van Solingen P."/>
            <person name="Specht T."/>
            <person name="Sun J."/>
            <person name="Taheri-Talesh N."/>
            <person name="Takeshita N."/>
            <person name="Ussery D."/>
            <person name="vanKuyk P.A."/>
            <person name="Visser H."/>
            <person name="van de Vondervoort P.J."/>
            <person name="de Vries R.P."/>
            <person name="Walton J."/>
            <person name="Xiang X."/>
            <person name="Xiong Y."/>
            <person name="Zeng A.P."/>
            <person name="Brandt B.W."/>
            <person name="Cornell M.J."/>
            <person name="van den Hondel C.A."/>
            <person name="Visser J."/>
            <person name="Oliver S.G."/>
            <person name="Turner G."/>
        </authorList>
    </citation>
    <scope>GENOME REANNOTATION</scope>
    <source>
        <strain evidence="6">FGSC A4 / ATCC 38163 / CBS 112.46 / NRRL 194 / M139</strain>
    </source>
</reference>
<proteinExistence type="predicted"/>
<gene>
    <name evidence="5" type="ORF">ANIA_04746</name>
</gene>
<dbReference type="GO" id="GO:0005739">
    <property type="term" value="C:mitochondrion"/>
    <property type="evidence" value="ECO:0000318"/>
    <property type="project" value="GO_Central"/>
</dbReference>
<evidence type="ECO:0008006" key="7">
    <source>
        <dbReference type="Google" id="ProtNLM"/>
    </source>
</evidence>
<comment type="subcellular location">
    <subcellularLocation>
        <location evidence="1">Mitochondrion</location>
    </subcellularLocation>
</comment>
<evidence type="ECO:0000256" key="4">
    <source>
        <dbReference type="SAM" id="MobiDB-lite"/>
    </source>
</evidence>
<dbReference type="InParanoid" id="Q5B3Y4"/>
<evidence type="ECO:0000256" key="3">
    <source>
        <dbReference type="ARBA" id="ARBA00023128"/>
    </source>
</evidence>
<keyword evidence="6" id="KW-1185">Reference proteome</keyword>
<feature type="region of interest" description="Disordered" evidence="4">
    <location>
        <begin position="124"/>
        <end position="145"/>
    </location>
</feature>
<evidence type="ECO:0000313" key="6">
    <source>
        <dbReference type="Proteomes" id="UP000000560"/>
    </source>
</evidence>
<dbReference type="GeneID" id="2872536"/>
<feature type="compositionally biased region" description="Polar residues" evidence="4">
    <location>
        <begin position="135"/>
        <end position="144"/>
    </location>
</feature>
<organism evidence="5 6">
    <name type="scientific">Emericella nidulans (strain FGSC A4 / ATCC 38163 / CBS 112.46 / NRRL 194 / M139)</name>
    <name type="common">Aspergillus nidulans</name>
    <dbReference type="NCBI Taxonomy" id="227321"/>
    <lineage>
        <taxon>Eukaryota</taxon>
        <taxon>Fungi</taxon>
        <taxon>Dikarya</taxon>
        <taxon>Ascomycota</taxon>
        <taxon>Pezizomycotina</taxon>
        <taxon>Eurotiomycetes</taxon>
        <taxon>Eurotiomycetidae</taxon>
        <taxon>Eurotiales</taxon>
        <taxon>Aspergillaceae</taxon>
        <taxon>Aspergillus</taxon>
        <taxon>Aspergillus subgen. Nidulantes</taxon>
    </lineage>
</organism>
<dbReference type="Gene3D" id="3.10.450.240">
    <property type="match status" value="1"/>
</dbReference>
<protein>
    <recommendedName>
        <fullName evidence="7">Tim44-like domain-containing protein</fullName>
    </recommendedName>
</protein>
<dbReference type="PANTHER" id="PTHR28554:SF1">
    <property type="entry name" value="LARGE RIBOSOMAL SUBUNIT PROTEIN ML45"/>
    <property type="match status" value="1"/>
</dbReference>
<dbReference type="OMA" id="RESQQAM"/>
<dbReference type="OrthoDB" id="19619at2759"/>
<accession>Q5B3Y4</accession>
<dbReference type="HOGENOM" id="CLU_055139_1_1_1"/>
<evidence type="ECO:0000313" key="5">
    <source>
        <dbReference type="EMBL" id="CBF76876.1"/>
    </source>
</evidence>
<dbReference type="Proteomes" id="UP000000560">
    <property type="component" value="Chromosome III"/>
</dbReference>
<dbReference type="AlphaFoldDB" id="Q5B3Y4"/>
<accession>C8VAS8</accession>
<name>Q5B3Y4_EMENI</name>
<dbReference type="PANTHER" id="PTHR28554">
    <property type="entry name" value="39S RIBOSOMAL PROTEIN L45, MITOCHONDRIAL"/>
    <property type="match status" value="1"/>
</dbReference>
<dbReference type="RefSeq" id="XP_662350.1">
    <property type="nucleotide sequence ID" value="XM_657258.2"/>
</dbReference>
<keyword evidence="3" id="KW-0496">Mitochondrion</keyword>
<reference evidence="6" key="1">
    <citation type="journal article" date="2005" name="Nature">
        <title>Sequencing of Aspergillus nidulans and comparative analysis with A. fumigatus and A. oryzae.</title>
        <authorList>
            <person name="Galagan J.E."/>
            <person name="Calvo S.E."/>
            <person name="Cuomo C."/>
            <person name="Ma L.J."/>
            <person name="Wortman J.R."/>
            <person name="Batzoglou S."/>
            <person name="Lee S.I."/>
            <person name="Basturkmen M."/>
            <person name="Spevak C.C."/>
            <person name="Clutterbuck J."/>
            <person name="Kapitonov V."/>
            <person name="Jurka J."/>
            <person name="Scazzocchio C."/>
            <person name="Farman M."/>
            <person name="Butler J."/>
            <person name="Purcell S."/>
            <person name="Harris S."/>
            <person name="Braus G.H."/>
            <person name="Draht O."/>
            <person name="Busch S."/>
            <person name="D'Enfert C."/>
            <person name="Bouchier C."/>
            <person name="Goldman G.H."/>
            <person name="Bell-Pedersen D."/>
            <person name="Griffiths-Jones S."/>
            <person name="Doonan J.H."/>
            <person name="Yu J."/>
            <person name="Vienken K."/>
            <person name="Pain A."/>
            <person name="Freitag M."/>
            <person name="Selker E.U."/>
            <person name="Archer D.B."/>
            <person name="Penalva M.A."/>
            <person name="Oakley B.R."/>
            <person name="Momany M."/>
            <person name="Tanaka T."/>
            <person name="Kumagai T."/>
            <person name="Asai K."/>
            <person name="Machida M."/>
            <person name="Nierman W.C."/>
            <person name="Denning D.W."/>
            <person name="Caddick M."/>
            <person name="Hynes M."/>
            <person name="Paoletti M."/>
            <person name="Fischer R."/>
            <person name="Miller B."/>
            <person name="Dyer P."/>
            <person name="Sachs M.S."/>
            <person name="Osmani S.A."/>
            <person name="Birren B.W."/>
        </authorList>
    </citation>
    <scope>NUCLEOTIDE SEQUENCE [LARGE SCALE GENOMIC DNA]</scope>
    <source>
        <strain evidence="6">FGSC A4 / ATCC 38163 / CBS 112.46 / NRRL 194 / M139</strain>
    </source>
</reference>
<dbReference type="EMBL" id="BN001303">
    <property type="protein sequence ID" value="CBF76876.1"/>
    <property type="molecule type" value="Genomic_DNA"/>
</dbReference>
<sequence length="398" mass="45054">MLIVDYPAAIKTAEKNRHKNSEFDGVNADRQRLRKACEIKRESNLADNIRSLTLDSHVSLLSLRQKIAATFHKFEHPVVSEPSLAMASSISNAPLLSAARTRSAILSSYPSVASSQCRQFSLSSQRNREMRGMPQTLSVKQPAQPSMRVRGQGMSRADLPQDIGLLPGTFIKPLWRDMPSIFQQPKERLHYEWLWLKSWFQNFLGKTDGRGLPLRLKERRQVAREMHQRMYSAFAKGDSATLRNICCTGLANNLIGRIEARRKGEKVTWSLDKYIRSPSTWFTGMRVVSDRATQIPELPDSGVRQVVLRITSRQSTGKVKPQIPGVAVSAENAVKQQDCTEYIVLQKLRWMGEEESWRIWGHATPTSVDDLSSPFFATGMSFADRYEAMKDAAMGLRK</sequence>
<dbReference type="InterPro" id="IPR051975">
    <property type="entry name" value="mtLSU_mL45"/>
</dbReference>
<dbReference type="eggNOG" id="ENOG502SAX9">
    <property type="taxonomic scope" value="Eukaryota"/>
</dbReference>
<evidence type="ECO:0000256" key="2">
    <source>
        <dbReference type="ARBA" id="ARBA00022946"/>
    </source>
</evidence>
<evidence type="ECO:0000256" key="1">
    <source>
        <dbReference type="ARBA" id="ARBA00004173"/>
    </source>
</evidence>
<keyword evidence="2" id="KW-0809">Transit peptide</keyword>